<name>A0AAW9QIY6_9BURK</name>
<sequence>MPQHSLRWPAPEPGHLLQRPALPSRVLAALLLQASRGLARAARALAAAPPRAPAERQLEFYAEAGAPEGALFVDGELVGRLAGVRRL</sequence>
<evidence type="ECO:0000313" key="1">
    <source>
        <dbReference type="EMBL" id="MEF7615020.1"/>
    </source>
</evidence>
<accession>A0AAW9QIY6</accession>
<keyword evidence="2" id="KW-1185">Reference proteome</keyword>
<reference evidence="1 2" key="1">
    <citation type="submission" date="2024-02" db="EMBL/GenBank/DDBJ databases">
        <title>Genome sequence of Aquincola sp. MAHUQ-54.</title>
        <authorList>
            <person name="Huq M.A."/>
        </authorList>
    </citation>
    <scope>NUCLEOTIDE SEQUENCE [LARGE SCALE GENOMIC DNA]</scope>
    <source>
        <strain evidence="1 2">MAHUQ-54</strain>
    </source>
</reference>
<comment type="caution">
    <text evidence="1">The sequence shown here is derived from an EMBL/GenBank/DDBJ whole genome shotgun (WGS) entry which is preliminary data.</text>
</comment>
<gene>
    <name evidence="1" type="ORF">V4F39_13950</name>
</gene>
<dbReference type="Proteomes" id="UP001336250">
    <property type="component" value="Unassembled WGS sequence"/>
</dbReference>
<dbReference type="AlphaFoldDB" id="A0AAW9QIY6"/>
<evidence type="ECO:0000313" key="2">
    <source>
        <dbReference type="Proteomes" id="UP001336250"/>
    </source>
</evidence>
<dbReference type="EMBL" id="JAZIBG010000028">
    <property type="protein sequence ID" value="MEF7615020.1"/>
    <property type="molecule type" value="Genomic_DNA"/>
</dbReference>
<protein>
    <submittedName>
        <fullName evidence="1">Uncharacterized protein</fullName>
    </submittedName>
</protein>
<organism evidence="1 2">
    <name type="scientific">Aquincola agrisoli</name>
    <dbReference type="NCBI Taxonomy" id="3119538"/>
    <lineage>
        <taxon>Bacteria</taxon>
        <taxon>Pseudomonadati</taxon>
        <taxon>Pseudomonadota</taxon>
        <taxon>Betaproteobacteria</taxon>
        <taxon>Burkholderiales</taxon>
        <taxon>Sphaerotilaceae</taxon>
        <taxon>Aquincola</taxon>
    </lineage>
</organism>
<dbReference type="RefSeq" id="WP_332290122.1">
    <property type="nucleotide sequence ID" value="NZ_JAZIBG010000028.1"/>
</dbReference>
<proteinExistence type="predicted"/>